<feature type="compositionally biased region" description="Basic residues" evidence="1">
    <location>
        <begin position="23"/>
        <end position="32"/>
    </location>
</feature>
<feature type="region of interest" description="Disordered" evidence="1">
    <location>
        <begin position="1"/>
        <end position="42"/>
    </location>
</feature>
<accession>A0A9W8H8P5</accession>
<comment type="caution">
    <text evidence="2">The sequence shown here is derived from an EMBL/GenBank/DDBJ whole genome shotgun (WGS) entry which is preliminary data.</text>
</comment>
<protein>
    <submittedName>
        <fullName evidence="2">Uncharacterized protein</fullName>
    </submittedName>
</protein>
<dbReference type="EMBL" id="JANBUL010000238">
    <property type="protein sequence ID" value="KAJ2778279.1"/>
    <property type="molecule type" value="Genomic_DNA"/>
</dbReference>
<dbReference type="InterPro" id="IPR019034">
    <property type="entry name" value="UPF0390"/>
</dbReference>
<evidence type="ECO:0000313" key="3">
    <source>
        <dbReference type="Proteomes" id="UP001140217"/>
    </source>
</evidence>
<keyword evidence="3" id="KW-1185">Reference proteome</keyword>
<sequence length="88" mass="9271">MAQGPGVGKKAAKGKSKGPQTLKKGRVAKAAKKQSLAQHSKLQKKLTANVTASLEQAMAAKAGAVGKLTILREAQSKGQSKETKRRKY</sequence>
<evidence type="ECO:0000256" key="1">
    <source>
        <dbReference type="SAM" id="MobiDB-lite"/>
    </source>
</evidence>
<gene>
    <name evidence="2" type="ORF">H4R18_004699</name>
</gene>
<dbReference type="OrthoDB" id="5239630at2759"/>
<name>A0A9W8H8P5_9FUNG</name>
<dbReference type="Pfam" id="PF09495">
    <property type="entry name" value="DUF2462"/>
    <property type="match status" value="1"/>
</dbReference>
<organism evidence="2 3">
    <name type="scientific">Coemansia javaensis</name>
    <dbReference type="NCBI Taxonomy" id="2761396"/>
    <lineage>
        <taxon>Eukaryota</taxon>
        <taxon>Fungi</taxon>
        <taxon>Fungi incertae sedis</taxon>
        <taxon>Zoopagomycota</taxon>
        <taxon>Kickxellomycotina</taxon>
        <taxon>Kickxellomycetes</taxon>
        <taxon>Kickxellales</taxon>
        <taxon>Kickxellaceae</taxon>
        <taxon>Coemansia</taxon>
    </lineage>
</organism>
<evidence type="ECO:0000313" key="2">
    <source>
        <dbReference type="EMBL" id="KAJ2778279.1"/>
    </source>
</evidence>
<dbReference type="Proteomes" id="UP001140217">
    <property type="component" value="Unassembled WGS sequence"/>
</dbReference>
<reference evidence="2" key="1">
    <citation type="submission" date="2022-07" db="EMBL/GenBank/DDBJ databases">
        <title>Phylogenomic reconstructions and comparative analyses of Kickxellomycotina fungi.</title>
        <authorList>
            <person name="Reynolds N.K."/>
            <person name="Stajich J.E."/>
            <person name="Barry K."/>
            <person name="Grigoriev I.V."/>
            <person name="Crous P."/>
            <person name="Smith M.E."/>
        </authorList>
    </citation>
    <scope>NUCLEOTIDE SEQUENCE</scope>
    <source>
        <strain evidence="2">NBRC 105414</strain>
    </source>
</reference>
<dbReference type="AlphaFoldDB" id="A0A9W8H8P5"/>
<proteinExistence type="predicted"/>